<dbReference type="EMBL" id="CAXAMM010039616">
    <property type="protein sequence ID" value="CAK9087760.1"/>
    <property type="molecule type" value="Genomic_DNA"/>
</dbReference>
<comment type="caution">
    <text evidence="2">The sequence shown here is derived from an EMBL/GenBank/DDBJ whole genome shotgun (WGS) entry which is preliminary data.</text>
</comment>
<evidence type="ECO:0000256" key="1">
    <source>
        <dbReference type="SAM" id="MobiDB-lite"/>
    </source>
</evidence>
<sequence length="200" mass="22174">MDVSVAKSVVKATSPPFMHTPPVAVDMSVTNVEEEASRSFRSDGSIVNRDRSPARRMFDSTSGSSEGSHALNGSEQTVASETDSFQSVRSCESPSQGRCNSRDVFVHHLSQRSEATRKPGILKCYMKRKKHPASLADPVSGTSKGSQLHFLLRAVRHRGSQIWVGEDEMQEDIPLPNQYEGEDLVEERPERDSERADEEV</sequence>
<dbReference type="Proteomes" id="UP001642464">
    <property type="component" value="Unassembled WGS sequence"/>
</dbReference>
<feature type="region of interest" description="Disordered" evidence="1">
    <location>
        <begin position="167"/>
        <end position="200"/>
    </location>
</feature>
<reference evidence="2 3" key="1">
    <citation type="submission" date="2024-02" db="EMBL/GenBank/DDBJ databases">
        <authorList>
            <person name="Chen Y."/>
            <person name="Shah S."/>
            <person name="Dougan E. K."/>
            <person name="Thang M."/>
            <person name="Chan C."/>
        </authorList>
    </citation>
    <scope>NUCLEOTIDE SEQUENCE [LARGE SCALE GENOMIC DNA]</scope>
</reference>
<feature type="compositionally biased region" description="Low complexity" evidence="1">
    <location>
        <begin position="1"/>
        <end position="12"/>
    </location>
</feature>
<feature type="compositionally biased region" description="Polar residues" evidence="1">
    <location>
        <begin position="59"/>
        <end position="99"/>
    </location>
</feature>
<feature type="compositionally biased region" description="Basic and acidic residues" evidence="1">
    <location>
        <begin position="48"/>
        <end position="58"/>
    </location>
</feature>
<gene>
    <name evidence="2" type="ORF">SCF082_LOCUS41475</name>
</gene>
<protein>
    <submittedName>
        <fullName evidence="2">Uncharacterized protein</fullName>
    </submittedName>
</protein>
<proteinExistence type="predicted"/>
<evidence type="ECO:0000313" key="3">
    <source>
        <dbReference type="Proteomes" id="UP001642464"/>
    </source>
</evidence>
<accession>A0ABP0QJY0</accession>
<organism evidence="2 3">
    <name type="scientific">Durusdinium trenchii</name>
    <dbReference type="NCBI Taxonomy" id="1381693"/>
    <lineage>
        <taxon>Eukaryota</taxon>
        <taxon>Sar</taxon>
        <taxon>Alveolata</taxon>
        <taxon>Dinophyceae</taxon>
        <taxon>Suessiales</taxon>
        <taxon>Symbiodiniaceae</taxon>
        <taxon>Durusdinium</taxon>
    </lineage>
</organism>
<name>A0ABP0QJY0_9DINO</name>
<feature type="region of interest" description="Disordered" evidence="1">
    <location>
        <begin position="1"/>
        <end position="102"/>
    </location>
</feature>
<keyword evidence="3" id="KW-1185">Reference proteome</keyword>
<evidence type="ECO:0000313" key="2">
    <source>
        <dbReference type="EMBL" id="CAK9087760.1"/>
    </source>
</evidence>